<evidence type="ECO:0000313" key="2">
    <source>
        <dbReference type="Proteomes" id="UP000314251"/>
    </source>
</evidence>
<dbReference type="RefSeq" id="WP_139670919.1">
    <property type="nucleotide sequence ID" value="NZ_VDLY02000014.1"/>
</dbReference>
<evidence type="ECO:0008006" key="3">
    <source>
        <dbReference type="Google" id="ProtNLM"/>
    </source>
</evidence>
<keyword evidence="2" id="KW-1185">Reference proteome</keyword>
<dbReference type="OrthoDB" id="4254255at2"/>
<reference evidence="1" key="1">
    <citation type="submission" date="2019-10" db="EMBL/GenBank/DDBJ databases">
        <title>Nonomuraea sp. nov., isolated from Phyllanthus amarus.</title>
        <authorList>
            <person name="Klykleung N."/>
            <person name="Tanasupawat S."/>
        </authorList>
    </citation>
    <scope>NUCLEOTIDE SEQUENCE [LARGE SCALE GENOMIC DNA]</scope>
    <source>
        <strain evidence="1">3MP-10</strain>
    </source>
</reference>
<dbReference type="GO" id="GO:0003676">
    <property type="term" value="F:nucleic acid binding"/>
    <property type="evidence" value="ECO:0007669"/>
    <property type="project" value="InterPro"/>
</dbReference>
<dbReference type="InterPro" id="IPR036397">
    <property type="entry name" value="RNaseH_sf"/>
</dbReference>
<proteinExistence type="predicted"/>
<comment type="caution">
    <text evidence="1">The sequence shown here is derived from an EMBL/GenBank/DDBJ whole genome shotgun (WGS) entry which is preliminary data.</text>
</comment>
<dbReference type="Proteomes" id="UP000314251">
    <property type="component" value="Unassembled WGS sequence"/>
</dbReference>
<protein>
    <recommendedName>
        <fullName evidence="3">Transposase</fullName>
    </recommendedName>
</protein>
<dbReference type="AlphaFoldDB" id="A0A5N6A564"/>
<gene>
    <name evidence="1" type="ORF">FH607_021055</name>
</gene>
<organism evidence="1 2">
    <name type="scientific">Streptomyces mimosae</name>
    <dbReference type="NCBI Taxonomy" id="2586635"/>
    <lineage>
        <taxon>Bacteria</taxon>
        <taxon>Bacillati</taxon>
        <taxon>Actinomycetota</taxon>
        <taxon>Actinomycetes</taxon>
        <taxon>Kitasatosporales</taxon>
        <taxon>Streptomycetaceae</taxon>
        <taxon>Streptomyces</taxon>
    </lineage>
</organism>
<dbReference type="Gene3D" id="3.30.420.10">
    <property type="entry name" value="Ribonuclease H-like superfamily/Ribonuclease H"/>
    <property type="match status" value="1"/>
</dbReference>
<accession>A0A5N6A564</accession>
<dbReference type="EMBL" id="VDLY02000014">
    <property type="protein sequence ID" value="KAB8162538.1"/>
    <property type="molecule type" value="Genomic_DNA"/>
</dbReference>
<evidence type="ECO:0000313" key="1">
    <source>
        <dbReference type="EMBL" id="KAB8162538.1"/>
    </source>
</evidence>
<name>A0A5N6A564_9ACTN</name>
<sequence>MDDGRQRSQRDDLKDHDLTRARIRMAHLLEVETGYRSGSRYWARPGEPRPEYDPERTTLTERRRAKVAELKGMDHREAKQLGLEWISERTLERMAAKYAEHGLMGLADGRWTPPLRGRRAITEEVAEAIPAVHAECLHRSKVSMRTKERLVHQYVRERFGPEVKVPHYTTLAKVWKEWFGTGGARQRYVRSAAAVETGTAIVVISRPGQVVALDTTPLPVKVLDDVFGVPISVHLTLALDAFSHSLVAFRLTPVSDSSVEVAMVLRDVLRPLPMRPDWGEEMEWPYPGVPAALVAEFAGHRVAGLPFFAPETVTTDHGSVYKNHHVVSVARTLGERAAAGALNAPDRQGCLRTGLRGDPVAAAGNAARLPGG</sequence>